<reference evidence="11" key="1">
    <citation type="submission" date="2021-01" db="EMBL/GenBank/DDBJ databases">
        <title>KCTC 19127 draft genome.</title>
        <authorList>
            <person name="An D."/>
        </authorList>
    </citation>
    <scope>NUCLEOTIDE SEQUENCE</scope>
    <source>
        <strain evidence="11">KCTC 19127</strain>
    </source>
</reference>
<gene>
    <name evidence="11" type="ORF">JL107_01385</name>
</gene>
<evidence type="ECO:0000256" key="6">
    <source>
        <dbReference type="ARBA" id="ARBA00023027"/>
    </source>
</evidence>
<dbReference type="SUPFAM" id="SSF56796">
    <property type="entry name" value="Dehydroquinate synthase-like"/>
    <property type="match status" value="1"/>
</dbReference>
<evidence type="ECO:0000256" key="1">
    <source>
        <dbReference type="ARBA" id="ARBA00022490"/>
    </source>
</evidence>
<keyword evidence="5" id="KW-0560">Oxidoreductase</keyword>
<dbReference type="GO" id="GO:0008654">
    <property type="term" value="P:phospholipid biosynthetic process"/>
    <property type="evidence" value="ECO:0007669"/>
    <property type="project" value="UniProtKB-KW"/>
</dbReference>
<dbReference type="Gene3D" id="1.20.1090.10">
    <property type="entry name" value="Dehydroquinate synthase-like - alpha domain"/>
    <property type="match status" value="1"/>
</dbReference>
<evidence type="ECO:0000256" key="4">
    <source>
        <dbReference type="ARBA" id="ARBA00022857"/>
    </source>
</evidence>
<evidence type="ECO:0000256" key="2">
    <source>
        <dbReference type="ARBA" id="ARBA00022516"/>
    </source>
</evidence>
<keyword evidence="8" id="KW-0594">Phospholipid biosynthesis</keyword>
<evidence type="ECO:0000256" key="3">
    <source>
        <dbReference type="ARBA" id="ARBA00022723"/>
    </source>
</evidence>
<evidence type="ECO:0000256" key="7">
    <source>
        <dbReference type="ARBA" id="ARBA00023098"/>
    </source>
</evidence>
<dbReference type="Pfam" id="PF13685">
    <property type="entry name" value="Fe-ADH_2"/>
    <property type="match status" value="1"/>
</dbReference>
<sequence length="521" mass="54116">MSVQNQPTQPSVQNPLARRRAAAAAAGVPKATTSTPGTTEDPVVVARRVVADADPEGTLPRCGIRAVHIGSLDWSTVPDAVQGLLGDSAAGQDPRTVALLMDGTVIRRRGEAIKPEISRLLAERYSVREVVLDDGHSELHASEPVLEDARTAVAGADAVVSIGGGTITDIGKVASASAGVPLVVVQTAASVDGFTDDVSVLLRNGVKRTTPTRWPDIVLADVDTVHEAPRAMKIAGFGEFTSMFTAPADWLLAALVGTDTSFHRAPVLILDEAARDIDDWSVALDTDPQATGRLARALAVRGIATGVSGGTACLSGVEHLISHMLDLSNGAAHRPIGLHGAQVGAAGVVAAATWQLLFDRLADADLDALTERVRTGPLTASQNTVRDAFSAVDPSGAIGGECWSDYGKKAAALDGLREQLAALLTGWPAAAERLRPLVRTPDRLATALVAAGAPARLTELGSVGDADHGVWAVTNCAYMRNRLTAIDLLIALGWWEDSDIAAVLEAAERAVAGAEADRAAR</sequence>
<dbReference type="PANTHER" id="PTHR43616:SF5">
    <property type="entry name" value="GLYCEROL DEHYDROGENASE 1"/>
    <property type="match status" value="1"/>
</dbReference>
<dbReference type="InterPro" id="IPR032837">
    <property type="entry name" value="G1PDH"/>
</dbReference>
<feature type="compositionally biased region" description="Polar residues" evidence="10">
    <location>
        <begin position="1"/>
        <end position="14"/>
    </location>
</feature>
<evidence type="ECO:0000256" key="8">
    <source>
        <dbReference type="ARBA" id="ARBA00023209"/>
    </source>
</evidence>
<dbReference type="PANTHER" id="PTHR43616">
    <property type="entry name" value="GLYCEROL DEHYDROGENASE"/>
    <property type="match status" value="1"/>
</dbReference>
<comment type="caution">
    <text evidence="11">The sequence shown here is derived from an EMBL/GenBank/DDBJ whole genome shotgun (WGS) entry which is preliminary data.</text>
</comment>
<dbReference type="AlphaFoldDB" id="A0A938YFS5"/>
<dbReference type="Proteomes" id="UP000663801">
    <property type="component" value="Unassembled WGS sequence"/>
</dbReference>
<dbReference type="Gene3D" id="3.40.50.1970">
    <property type="match status" value="1"/>
</dbReference>
<keyword evidence="9" id="KW-1208">Phospholipid metabolism</keyword>
<evidence type="ECO:0000256" key="9">
    <source>
        <dbReference type="ARBA" id="ARBA00023264"/>
    </source>
</evidence>
<name>A0A938YFS5_9ACTN</name>
<proteinExistence type="predicted"/>
<keyword evidence="7" id="KW-0443">Lipid metabolism</keyword>
<accession>A0A938YFS5</accession>
<dbReference type="EMBL" id="JAERWL010000002">
    <property type="protein sequence ID" value="MBM9475087.1"/>
    <property type="molecule type" value="Genomic_DNA"/>
</dbReference>
<evidence type="ECO:0000313" key="11">
    <source>
        <dbReference type="EMBL" id="MBM9475087.1"/>
    </source>
</evidence>
<dbReference type="RefSeq" id="WP_205255238.1">
    <property type="nucleotide sequence ID" value="NZ_BAAAPV010000001.1"/>
</dbReference>
<keyword evidence="3" id="KW-0479">Metal-binding</keyword>
<feature type="region of interest" description="Disordered" evidence="10">
    <location>
        <begin position="1"/>
        <end position="40"/>
    </location>
</feature>
<evidence type="ECO:0000256" key="10">
    <source>
        <dbReference type="SAM" id="MobiDB-lite"/>
    </source>
</evidence>
<keyword evidence="12" id="KW-1185">Reference proteome</keyword>
<keyword evidence="1" id="KW-0963">Cytoplasm</keyword>
<dbReference type="GO" id="GO:0016614">
    <property type="term" value="F:oxidoreductase activity, acting on CH-OH group of donors"/>
    <property type="evidence" value="ECO:0007669"/>
    <property type="project" value="InterPro"/>
</dbReference>
<organism evidence="11 12">
    <name type="scientific">Nakamurella flavida</name>
    <dbReference type="NCBI Taxonomy" id="363630"/>
    <lineage>
        <taxon>Bacteria</taxon>
        <taxon>Bacillati</taxon>
        <taxon>Actinomycetota</taxon>
        <taxon>Actinomycetes</taxon>
        <taxon>Nakamurellales</taxon>
        <taxon>Nakamurellaceae</taxon>
        <taxon>Nakamurella</taxon>
    </lineage>
</organism>
<keyword evidence="4" id="KW-0521">NADP</keyword>
<dbReference type="GO" id="GO:0046872">
    <property type="term" value="F:metal ion binding"/>
    <property type="evidence" value="ECO:0007669"/>
    <property type="project" value="UniProtKB-KW"/>
</dbReference>
<dbReference type="InterPro" id="IPR016205">
    <property type="entry name" value="Glycerol_DH"/>
</dbReference>
<keyword evidence="2" id="KW-0444">Lipid biosynthesis</keyword>
<keyword evidence="6" id="KW-0520">NAD</keyword>
<evidence type="ECO:0000256" key="5">
    <source>
        <dbReference type="ARBA" id="ARBA00023002"/>
    </source>
</evidence>
<protein>
    <submittedName>
        <fullName evidence="11">Iron-containing alcohol dehydrogenase</fullName>
    </submittedName>
</protein>
<evidence type="ECO:0000313" key="12">
    <source>
        <dbReference type="Proteomes" id="UP000663801"/>
    </source>
</evidence>